<evidence type="ECO:0000259" key="1">
    <source>
        <dbReference type="PROSITE" id="PS50883"/>
    </source>
</evidence>
<sequence>MRARLGMEVVPREGRRTTSPEILRDLGCGVVQGFLYGRPVPASEFGSRHSCAAPGDLGMVAALA</sequence>
<dbReference type="EMBL" id="CADCTF010000021">
    <property type="protein sequence ID" value="CAA9218751.1"/>
    <property type="molecule type" value="Genomic_DNA"/>
</dbReference>
<dbReference type="InterPro" id="IPR001633">
    <property type="entry name" value="EAL_dom"/>
</dbReference>
<name>A0A6J4HD10_9ACTN</name>
<feature type="domain" description="EAL" evidence="1">
    <location>
        <begin position="1"/>
        <end position="53"/>
    </location>
</feature>
<dbReference type="InterPro" id="IPR035919">
    <property type="entry name" value="EAL_sf"/>
</dbReference>
<proteinExistence type="predicted"/>
<dbReference type="SUPFAM" id="SSF141868">
    <property type="entry name" value="EAL domain-like"/>
    <property type="match status" value="1"/>
</dbReference>
<protein>
    <recommendedName>
        <fullName evidence="1">EAL domain-containing protein</fullName>
    </recommendedName>
</protein>
<dbReference type="Gene3D" id="3.20.20.450">
    <property type="entry name" value="EAL domain"/>
    <property type="match status" value="1"/>
</dbReference>
<gene>
    <name evidence="2" type="ORF">AVDCRST_MAG50-521</name>
</gene>
<organism evidence="2">
    <name type="scientific">uncultured Acidimicrobiales bacterium</name>
    <dbReference type="NCBI Taxonomy" id="310071"/>
    <lineage>
        <taxon>Bacteria</taxon>
        <taxon>Bacillati</taxon>
        <taxon>Actinomycetota</taxon>
        <taxon>Acidimicrobiia</taxon>
        <taxon>Acidimicrobiales</taxon>
        <taxon>environmental samples</taxon>
    </lineage>
</organism>
<dbReference type="AlphaFoldDB" id="A0A6J4HD10"/>
<accession>A0A6J4HD10</accession>
<evidence type="ECO:0000313" key="2">
    <source>
        <dbReference type="EMBL" id="CAA9218751.1"/>
    </source>
</evidence>
<dbReference type="PROSITE" id="PS50883">
    <property type="entry name" value="EAL"/>
    <property type="match status" value="1"/>
</dbReference>
<reference evidence="2" key="1">
    <citation type="submission" date="2020-02" db="EMBL/GenBank/DDBJ databases">
        <authorList>
            <person name="Meier V. D."/>
        </authorList>
    </citation>
    <scope>NUCLEOTIDE SEQUENCE</scope>
    <source>
        <strain evidence="2">AVDCRST_MAG50</strain>
    </source>
</reference>